<accession>A0AAV7RE38</accession>
<dbReference type="EMBL" id="JANPWB010000009">
    <property type="protein sequence ID" value="KAJ1150375.1"/>
    <property type="molecule type" value="Genomic_DNA"/>
</dbReference>
<keyword evidence="3" id="KW-1185">Reference proteome</keyword>
<feature type="region of interest" description="Disordered" evidence="1">
    <location>
        <begin position="8"/>
        <end position="30"/>
    </location>
</feature>
<evidence type="ECO:0000256" key="1">
    <source>
        <dbReference type="SAM" id="MobiDB-lite"/>
    </source>
</evidence>
<reference evidence="2" key="1">
    <citation type="journal article" date="2022" name="bioRxiv">
        <title>Sequencing and chromosome-scale assembly of the giantPleurodeles waltlgenome.</title>
        <authorList>
            <person name="Brown T."/>
            <person name="Elewa A."/>
            <person name="Iarovenko S."/>
            <person name="Subramanian E."/>
            <person name="Araus A.J."/>
            <person name="Petzold A."/>
            <person name="Susuki M."/>
            <person name="Suzuki K.-i.T."/>
            <person name="Hayashi T."/>
            <person name="Toyoda A."/>
            <person name="Oliveira C."/>
            <person name="Osipova E."/>
            <person name="Leigh N.D."/>
            <person name="Simon A."/>
            <person name="Yun M.H."/>
        </authorList>
    </citation>
    <scope>NUCLEOTIDE SEQUENCE</scope>
    <source>
        <strain evidence="2">20211129_DDA</strain>
        <tissue evidence="2">Liver</tissue>
    </source>
</reference>
<name>A0AAV7RE38_PLEWA</name>
<sequence>MEILACRREEQNQGEKRAERGGGSGGCGCGSFHWRRGCTADREETQETSEVDYFYGSLPVELCLRGFVNPAIGLREAAASLVINPVSREAEGRIIVLLSNKAKHFPEGFPLARKL</sequence>
<evidence type="ECO:0000313" key="2">
    <source>
        <dbReference type="EMBL" id="KAJ1150375.1"/>
    </source>
</evidence>
<comment type="caution">
    <text evidence="2">The sequence shown here is derived from an EMBL/GenBank/DDBJ whole genome shotgun (WGS) entry which is preliminary data.</text>
</comment>
<dbReference type="AlphaFoldDB" id="A0AAV7RE38"/>
<feature type="compositionally biased region" description="Basic and acidic residues" evidence="1">
    <location>
        <begin position="8"/>
        <end position="20"/>
    </location>
</feature>
<dbReference type="Proteomes" id="UP001066276">
    <property type="component" value="Chromosome 5"/>
</dbReference>
<evidence type="ECO:0000313" key="3">
    <source>
        <dbReference type="Proteomes" id="UP001066276"/>
    </source>
</evidence>
<organism evidence="2 3">
    <name type="scientific">Pleurodeles waltl</name>
    <name type="common">Iberian ribbed newt</name>
    <dbReference type="NCBI Taxonomy" id="8319"/>
    <lineage>
        <taxon>Eukaryota</taxon>
        <taxon>Metazoa</taxon>
        <taxon>Chordata</taxon>
        <taxon>Craniata</taxon>
        <taxon>Vertebrata</taxon>
        <taxon>Euteleostomi</taxon>
        <taxon>Amphibia</taxon>
        <taxon>Batrachia</taxon>
        <taxon>Caudata</taxon>
        <taxon>Salamandroidea</taxon>
        <taxon>Salamandridae</taxon>
        <taxon>Pleurodelinae</taxon>
        <taxon>Pleurodeles</taxon>
    </lineage>
</organism>
<gene>
    <name evidence="2" type="ORF">NDU88_003169</name>
</gene>
<protein>
    <submittedName>
        <fullName evidence="2">Uncharacterized protein</fullName>
    </submittedName>
</protein>
<proteinExistence type="predicted"/>